<dbReference type="EMBL" id="UZAL01002392">
    <property type="protein sequence ID" value="VDO82746.1"/>
    <property type="molecule type" value="Genomic_DNA"/>
</dbReference>
<dbReference type="Proteomes" id="UP000269396">
    <property type="component" value="Unassembled WGS sequence"/>
</dbReference>
<proteinExistence type="predicted"/>
<feature type="compositionally biased region" description="Basic and acidic residues" evidence="1">
    <location>
        <begin position="14"/>
        <end position="26"/>
    </location>
</feature>
<evidence type="ECO:0000313" key="2">
    <source>
        <dbReference type="EMBL" id="VDO82746.1"/>
    </source>
</evidence>
<dbReference type="AlphaFoldDB" id="A0A3P7Y5B1"/>
<keyword evidence="3" id="KW-1185">Reference proteome</keyword>
<feature type="region of interest" description="Disordered" evidence="1">
    <location>
        <begin position="86"/>
        <end position="105"/>
    </location>
</feature>
<reference evidence="2 3" key="1">
    <citation type="submission" date="2018-11" db="EMBL/GenBank/DDBJ databases">
        <authorList>
            <consortium name="Pathogen Informatics"/>
        </authorList>
    </citation>
    <scope>NUCLEOTIDE SEQUENCE [LARGE SCALE GENOMIC DNA]</scope>
    <source>
        <strain>Denwood</strain>
        <strain evidence="3">Zambia</strain>
    </source>
</reference>
<organism evidence="2 3">
    <name type="scientific">Schistosoma mattheei</name>
    <dbReference type="NCBI Taxonomy" id="31246"/>
    <lineage>
        <taxon>Eukaryota</taxon>
        <taxon>Metazoa</taxon>
        <taxon>Spiralia</taxon>
        <taxon>Lophotrochozoa</taxon>
        <taxon>Platyhelminthes</taxon>
        <taxon>Trematoda</taxon>
        <taxon>Digenea</taxon>
        <taxon>Strigeidida</taxon>
        <taxon>Schistosomatoidea</taxon>
        <taxon>Schistosomatidae</taxon>
        <taxon>Schistosoma</taxon>
    </lineage>
</organism>
<accession>A0A3P7Y5B1</accession>
<feature type="region of interest" description="Disordered" evidence="1">
    <location>
        <begin position="1"/>
        <end position="26"/>
    </location>
</feature>
<gene>
    <name evidence="2" type="ORF">SMTD_LOCUS1927</name>
</gene>
<evidence type="ECO:0000313" key="3">
    <source>
        <dbReference type="Proteomes" id="UP000269396"/>
    </source>
</evidence>
<evidence type="ECO:0000256" key="1">
    <source>
        <dbReference type="SAM" id="MobiDB-lite"/>
    </source>
</evidence>
<protein>
    <submittedName>
        <fullName evidence="2">Uncharacterized protein</fullName>
    </submittedName>
</protein>
<name>A0A3P7Y5B1_9TREM</name>
<sequence length="151" mass="17349">MYDTTKKLASNYSKPERPVRDKEGKTITEIQEQRNRWVEYFKDLLNRPATMNPLEIEAPPTDLPIDDNSPTIEEIRMAIRQIKSGKTAGLDYIPPEPPKSDIEISSFEINKPDSVRIVRAQTESQHYGLSLNNQLSGTRHHASTSLTMRRR</sequence>